<dbReference type="SUPFAM" id="SSF54427">
    <property type="entry name" value="NTF2-like"/>
    <property type="match status" value="1"/>
</dbReference>
<evidence type="ECO:0000259" key="1">
    <source>
        <dbReference type="Pfam" id="PF12680"/>
    </source>
</evidence>
<reference evidence="3" key="1">
    <citation type="journal article" date="2019" name="Int. J. Syst. Evol. Microbiol.">
        <title>The Global Catalogue of Microorganisms (GCM) 10K type strain sequencing project: providing services to taxonomists for standard genome sequencing and annotation.</title>
        <authorList>
            <consortium name="The Broad Institute Genomics Platform"/>
            <consortium name="The Broad Institute Genome Sequencing Center for Infectious Disease"/>
            <person name="Wu L."/>
            <person name="Ma J."/>
        </authorList>
    </citation>
    <scope>NUCLEOTIDE SEQUENCE [LARGE SCALE GENOMIC DNA]</scope>
    <source>
        <strain evidence="3">CCM 8939</strain>
    </source>
</reference>
<comment type="caution">
    <text evidence="2">The sequence shown here is derived from an EMBL/GenBank/DDBJ whole genome shotgun (WGS) entry which is preliminary data.</text>
</comment>
<evidence type="ECO:0000313" key="2">
    <source>
        <dbReference type="EMBL" id="GGI23427.1"/>
    </source>
</evidence>
<name>A0ABQ2BFK9_9SPHI</name>
<sequence length="139" mass="15907">MDTITKNTLAERLFRLHLAKFTNPDMTREAYADLFTEDAVQQFPYAPAPYAKEVAGRDAIAEYISNVVNGATDWDFKNFVFSTTSDPETIFVEFEGSANVIATGKPYHQLYIGRITLKEGKISCYREFWNPVWIIDAFM</sequence>
<gene>
    <name evidence="2" type="primary">yesE</name>
    <name evidence="2" type="ORF">GCM10008119_07590</name>
</gene>
<dbReference type="Gene3D" id="3.10.450.50">
    <property type="match status" value="1"/>
</dbReference>
<proteinExistence type="predicted"/>
<evidence type="ECO:0000313" key="3">
    <source>
        <dbReference type="Proteomes" id="UP000645390"/>
    </source>
</evidence>
<organism evidence="2 3">
    <name type="scientific">Pedobacter mendelii</name>
    <dbReference type="NCBI Taxonomy" id="1908240"/>
    <lineage>
        <taxon>Bacteria</taxon>
        <taxon>Pseudomonadati</taxon>
        <taxon>Bacteroidota</taxon>
        <taxon>Sphingobacteriia</taxon>
        <taxon>Sphingobacteriales</taxon>
        <taxon>Sphingobacteriaceae</taxon>
        <taxon>Pedobacter</taxon>
    </lineage>
</organism>
<accession>A0ABQ2BFK9</accession>
<keyword evidence="3" id="KW-1185">Reference proteome</keyword>
<dbReference type="InterPro" id="IPR032710">
    <property type="entry name" value="NTF2-like_dom_sf"/>
</dbReference>
<dbReference type="EMBL" id="BMDJ01000002">
    <property type="protein sequence ID" value="GGI23427.1"/>
    <property type="molecule type" value="Genomic_DNA"/>
</dbReference>
<dbReference type="Pfam" id="PF12680">
    <property type="entry name" value="SnoaL_2"/>
    <property type="match status" value="1"/>
</dbReference>
<dbReference type="RefSeq" id="WP_188411935.1">
    <property type="nucleotide sequence ID" value="NZ_BMDJ01000002.1"/>
</dbReference>
<feature type="domain" description="SnoaL-like" evidence="1">
    <location>
        <begin position="25"/>
        <end position="123"/>
    </location>
</feature>
<protein>
    <recommendedName>
        <fullName evidence="1">SnoaL-like domain-containing protein</fullName>
    </recommendedName>
</protein>
<dbReference type="InterPro" id="IPR037401">
    <property type="entry name" value="SnoaL-like"/>
</dbReference>
<dbReference type="Proteomes" id="UP000645390">
    <property type="component" value="Unassembled WGS sequence"/>
</dbReference>